<dbReference type="InterPro" id="IPR036047">
    <property type="entry name" value="F-box-like_dom_sf"/>
</dbReference>
<evidence type="ECO:0000259" key="2">
    <source>
        <dbReference type="Pfam" id="PF23635"/>
    </source>
</evidence>
<dbReference type="PANTHER" id="PTHR32133:SF320">
    <property type="entry name" value="F-BOX DOMAIN-CONTAINING PROTEIN"/>
    <property type="match status" value="1"/>
</dbReference>
<accession>A0AAD8WIW7</accession>
<dbReference type="Pfam" id="PF12937">
    <property type="entry name" value="F-box-like"/>
    <property type="match status" value="1"/>
</dbReference>
<proteinExistence type="predicted"/>
<dbReference type="InterPro" id="IPR001810">
    <property type="entry name" value="F-box_dom"/>
</dbReference>
<comment type="caution">
    <text evidence="3">The sequence shown here is derived from an EMBL/GenBank/DDBJ whole genome shotgun (WGS) entry which is preliminary data.</text>
</comment>
<reference evidence="3" key="1">
    <citation type="submission" date="2023-07" db="EMBL/GenBank/DDBJ databases">
        <title>A chromosome-level genome assembly of Lolium multiflorum.</title>
        <authorList>
            <person name="Chen Y."/>
            <person name="Copetti D."/>
            <person name="Kolliker R."/>
            <person name="Studer B."/>
        </authorList>
    </citation>
    <scope>NUCLEOTIDE SEQUENCE</scope>
    <source>
        <strain evidence="3">02402/16</strain>
        <tissue evidence="3">Leaf</tissue>
    </source>
</reference>
<organism evidence="3 4">
    <name type="scientific">Lolium multiflorum</name>
    <name type="common">Italian ryegrass</name>
    <name type="synonym">Lolium perenne subsp. multiflorum</name>
    <dbReference type="NCBI Taxonomy" id="4521"/>
    <lineage>
        <taxon>Eukaryota</taxon>
        <taxon>Viridiplantae</taxon>
        <taxon>Streptophyta</taxon>
        <taxon>Embryophyta</taxon>
        <taxon>Tracheophyta</taxon>
        <taxon>Spermatophyta</taxon>
        <taxon>Magnoliopsida</taxon>
        <taxon>Liliopsida</taxon>
        <taxon>Poales</taxon>
        <taxon>Poaceae</taxon>
        <taxon>BOP clade</taxon>
        <taxon>Pooideae</taxon>
        <taxon>Poodae</taxon>
        <taxon>Poeae</taxon>
        <taxon>Poeae Chloroplast Group 2 (Poeae type)</taxon>
        <taxon>Loliodinae</taxon>
        <taxon>Loliinae</taxon>
        <taxon>Lolium</taxon>
    </lineage>
</organism>
<evidence type="ECO:0000313" key="3">
    <source>
        <dbReference type="EMBL" id="KAK1661735.1"/>
    </source>
</evidence>
<dbReference type="SUPFAM" id="SSF81383">
    <property type="entry name" value="F-box domain"/>
    <property type="match status" value="1"/>
</dbReference>
<feature type="domain" description="F-box protein AT5G49610-like beta-propeller" evidence="2">
    <location>
        <begin position="109"/>
        <end position="358"/>
    </location>
</feature>
<gene>
    <name evidence="3" type="ORF">QYE76_049894</name>
</gene>
<dbReference type="EMBL" id="JAUUTY010000003">
    <property type="protein sequence ID" value="KAK1661735.1"/>
    <property type="molecule type" value="Genomic_DNA"/>
</dbReference>
<dbReference type="PANTHER" id="PTHR32133">
    <property type="entry name" value="OS07G0120400 PROTEIN"/>
    <property type="match status" value="1"/>
</dbReference>
<keyword evidence="4" id="KW-1185">Reference proteome</keyword>
<feature type="domain" description="F-box" evidence="1">
    <location>
        <begin position="20"/>
        <end position="60"/>
    </location>
</feature>
<evidence type="ECO:0008006" key="5">
    <source>
        <dbReference type="Google" id="ProtNLM"/>
    </source>
</evidence>
<protein>
    <recommendedName>
        <fullName evidence="5">F-box domain-containing protein</fullName>
    </recommendedName>
</protein>
<sequence length="389" mass="43121">MRSLRRRPCSRPVKTPLDDDDLLAEILLRLPPQPSSLPRASLACKRWHSLASDRGFSRRFRIHHRDKPPVLGFFDGYSGVFQPTLEPPNRVPPGRFSFQGGVGDRTRFLGCRHGLVLVSDAKRNHFLVWDPVVGDQHPIAIPSGLATRADKLLINGSVFRKGGDAHFQVVLTTADDDDKQRRRALACVYSSETGLWGDLISTPLPSEVPTSGYNLPTVVFPSKPSVLAGNSIYWMLIGNFNGILEFDLEKQSLAVIRVPERMLQFQFFMMRAEGGGLGLLLVTGSGIQLWKRKTDCDGAASWALGRTIELNKLFSLSSHTKTVIGFAEENNVVFLWAGGPVFMVHLESLQFKKLFETNIVSEYQPFESVFTAETGIGGGNDAADILHHP</sequence>
<name>A0AAD8WIW7_LOLMU</name>
<dbReference type="AlphaFoldDB" id="A0AAD8WIW7"/>
<dbReference type="InterPro" id="IPR056594">
    <property type="entry name" value="AT5G49610-like_b-prop"/>
</dbReference>
<dbReference type="Pfam" id="PF23635">
    <property type="entry name" value="Beta-prop_AT5G49610-like"/>
    <property type="match status" value="1"/>
</dbReference>
<dbReference type="Proteomes" id="UP001231189">
    <property type="component" value="Unassembled WGS sequence"/>
</dbReference>
<evidence type="ECO:0000259" key="1">
    <source>
        <dbReference type="Pfam" id="PF12937"/>
    </source>
</evidence>
<dbReference type="Gene3D" id="1.20.1280.50">
    <property type="match status" value="1"/>
</dbReference>
<evidence type="ECO:0000313" key="4">
    <source>
        <dbReference type="Proteomes" id="UP001231189"/>
    </source>
</evidence>